<name>A0A327L432_9BRAD</name>
<organism evidence="3 4">
    <name type="scientific">Rhodoplanes roseus</name>
    <dbReference type="NCBI Taxonomy" id="29409"/>
    <lineage>
        <taxon>Bacteria</taxon>
        <taxon>Pseudomonadati</taxon>
        <taxon>Pseudomonadota</taxon>
        <taxon>Alphaproteobacteria</taxon>
        <taxon>Hyphomicrobiales</taxon>
        <taxon>Nitrobacteraceae</taxon>
        <taxon>Rhodoplanes</taxon>
    </lineage>
</organism>
<keyword evidence="2" id="KW-0812">Transmembrane</keyword>
<protein>
    <submittedName>
        <fullName evidence="3">Uncharacterized protein</fullName>
    </submittedName>
</protein>
<comment type="caution">
    <text evidence="3">The sequence shown here is derived from an EMBL/GenBank/DDBJ whole genome shotgun (WGS) entry which is preliminary data.</text>
</comment>
<dbReference type="Proteomes" id="UP000249130">
    <property type="component" value="Unassembled WGS sequence"/>
</dbReference>
<reference evidence="3 4" key="1">
    <citation type="submission" date="2017-07" db="EMBL/GenBank/DDBJ databases">
        <title>Draft Genome Sequences of Select Purple Nonsulfur Bacteria.</title>
        <authorList>
            <person name="Lasarre B."/>
            <person name="Mckinlay J.B."/>
        </authorList>
    </citation>
    <scope>NUCLEOTIDE SEQUENCE [LARGE SCALE GENOMIC DNA]</scope>
    <source>
        <strain evidence="3 4">DSM 5909</strain>
    </source>
</reference>
<keyword evidence="4" id="KW-1185">Reference proteome</keyword>
<dbReference type="AlphaFoldDB" id="A0A327L432"/>
<evidence type="ECO:0000313" key="3">
    <source>
        <dbReference type="EMBL" id="RAI44755.1"/>
    </source>
</evidence>
<keyword evidence="2" id="KW-1133">Transmembrane helix</keyword>
<evidence type="ECO:0000313" key="4">
    <source>
        <dbReference type="Proteomes" id="UP000249130"/>
    </source>
</evidence>
<keyword evidence="2" id="KW-0472">Membrane</keyword>
<dbReference type="RefSeq" id="WP_111418440.1">
    <property type="nucleotide sequence ID" value="NZ_NPEX01000035.1"/>
</dbReference>
<proteinExistence type="predicted"/>
<feature type="region of interest" description="Disordered" evidence="1">
    <location>
        <begin position="176"/>
        <end position="219"/>
    </location>
</feature>
<feature type="compositionally biased region" description="Low complexity" evidence="1">
    <location>
        <begin position="176"/>
        <end position="207"/>
    </location>
</feature>
<gene>
    <name evidence="3" type="ORF">CH341_07625</name>
</gene>
<evidence type="ECO:0000256" key="2">
    <source>
        <dbReference type="SAM" id="Phobius"/>
    </source>
</evidence>
<evidence type="ECO:0000256" key="1">
    <source>
        <dbReference type="SAM" id="MobiDB-lite"/>
    </source>
</evidence>
<accession>A0A327L432</accession>
<feature type="transmembrane region" description="Helical" evidence="2">
    <location>
        <begin position="147"/>
        <end position="166"/>
    </location>
</feature>
<dbReference type="EMBL" id="NPEX01000035">
    <property type="protein sequence ID" value="RAI44755.1"/>
    <property type="molecule type" value="Genomic_DNA"/>
</dbReference>
<sequence length="241" mass="24837">MRKIVSIMLRYFFREIASKLGLVLIFGALGFAGIKAWETATYRPAQATVTGEQIRCELNYRLGGRTIHEATVACGRVAAVKAQSPDTAWIVSPKSYLTIAFVTAAGAPVTVTALRGKLEAATAVVGDTIAILYSPSNPTVVAAPIEGGLAAMLGATLLAGGILVVLSRRLRDKTAANEATESATTGTVDQPSPAPASPAVQPQAPRPLSGAGPAPQPIAFGQQAPVVDYGAASRQVGTVSR</sequence>